<comment type="caution">
    <text evidence="7">The sequence shown here is derived from an EMBL/GenBank/DDBJ whole genome shotgun (WGS) entry which is preliminary data.</text>
</comment>
<dbReference type="HAMAP" id="MF_00116">
    <property type="entry name" value="dUTPase_bact"/>
    <property type="match status" value="1"/>
</dbReference>
<dbReference type="GO" id="GO:0006226">
    <property type="term" value="P:dUMP biosynthetic process"/>
    <property type="evidence" value="ECO:0007669"/>
    <property type="project" value="UniProtKB-UniRule"/>
</dbReference>
<dbReference type="AlphaFoldDB" id="A0A9X4RKA5"/>
<dbReference type="PANTHER" id="PTHR11241">
    <property type="entry name" value="DEOXYURIDINE 5'-TRIPHOSPHATE NUCLEOTIDOHYDROLASE"/>
    <property type="match status" value="1"/>
</dbReference>
<evidence type="ECO:0000313" key="7">
    <source>
        <dbReference type="EMBL" id="MDG4474876.1"/>
    </source>
</evidence>
<name>A0A9X4RKA5_9BACT</name>
<evidence type="ECO:0000256" key="1">
    <source>
        <dbReference type="ARBA" id="ARBA00006581"/>
    </source>
</evidence>
<feature type="domain" description="dUTPase-like" evidence="6">
    <location>
        <begin position="26"/>
        <end position="156"/>
    </location>
</feature>
<keyword evidence="8" id="KW-1185">Reference proteome</keyword>
<dbReference type="NCBIfam" id="TIGR00576">
    <property type="entry name" value="dut"/>
    <property type="match status" value="1"/>
</dbReference>
<dbReference type="EMBL" id="JAPHEH010000001">
    <property type="protein sequence ID" value="MDG4474876.1"/>
    <property type="molecule type" value="Genomic_DNA"/>
</dbReference>
<evidence type="ECO:0000256" key="5">
    <source>
        <dbReference type="HAMAP-Rule" id="MF_00116"/>
    </source>
</evidence>
<dbReference type="Gene3D" id="2.70.40.10">
    <property type="match status" value="1"/>
</dbReference>
<reference evidence="7" key="2">
    <citation type="submission" date="2022-10" db="EMBL/GenBank/DDBJ databases">
        <authorList>
            <person name="Aronson H.S."/>
        </authorList>
    </citation>
    <scope>NUCLEOTIDE SEQUENCE</scope>
    <source>
        <strain evidence="7">RS19-109</strain>
    </source>
</reference>
<feature type="binding site" evidence="5">
    <location>
        <begin position="94"/>
        <end position="96"/>
    </location>
    <ligand>
        <name>substrate</name>
    </ligand>
</feature>
<comment type="cofactor">
    <cofactor evidence="5">
        <name>Mg(2+)</name>
        <dbReference type="ChEBI" id="CHEBI:18420"/>
    </cofactor>
</comment>
<dbReference type="CDD" id="cd07557">
    <property type="entry name" value="trimeric_dUTPase"/>
    <property type="match status" value="1"/>
</dbReference>
<comment type="similarity">
    <text evidence="1 5">Belongs to the dUTPase family.</text>
</comment>
<keyword evidence="5" id="KW-0460">Magnesium</keyword>
<proteinExistence type="inferred from homology"/>
<dbReference type="InterPro" id="IPR033704">
    <property type="entry name" value="dUTPase_trimeric"/>
</dbReference>
<dbReference type="NCBIfam" id="NF001862">
    <property type="entry name" value="PRK00601.1"/>
    <property type="match status" value="1"/>
</dbReference>
<dbReference type="PANTHER" id="PTHR11241:SF0">
    <property type="entry name" value="DEOXYURIDINE 5'-TRIPHOSPHATE NUCLEOTIDOHYDROLASE"/>
    <property type="match status" value="1"/>
</dbReference>
<sequence>MMENRKEETHIIQLSWLDPAGHADLPLPAYHSELAAGMDVAAAVLEPVVIGPGEIRLLPSGFAVALVPGYELQVRPRSGLAIKHGITVVNSPGTIDADYRGEVKIGLINLGREPFTIRRGDRIAQLVLAPVCRATVVAVDRLDETLRQDGGFGHTGV</sequence>
<dbReference type="GO" id="GO:0004170">
    <property type="term" value="F:dUTP diphosphatase activity"/>
    <property type="evidence" value="ECO:0007669"/>
    <property type="project" value="UniProtKB-UniRule"/>
</dbReference>
<protein>
    <recommendedName>
        <fullName evidence="5">Deoxyuridine 5'-triphosphate nucleotidohydrolase</fullName>
        <shortName evidence="5">dUTPase</shortName>
        <ecNumber evidence="5">3.6.1.23</ecNumber>
    </recommendedName>
    <alternativeName>
        <fullName evidence="5">dUTP pyrophosphatase</fullName>
    </alternativeName>
</protein>
<comment type="caution">
    <text evidence="5">Lacks conserved residue(s) required for the propagation of feature annotation.</text>
</comment>
<evidence type="ECO:0000256" key="2">
    <source>
        <dbReference type="ARBA" id="ARBA00022801"/>
    </source>
</evidence>
<dbReference type="EC" id="3.6.1.23" evidence="5"/>
<accession>A0A9X4RKA5</accession>
<dbReference type="InterPro" id="IPR036157">
    <property type="entry name" value="dUTPase-like_sf"/>
</dbReference>
<feature type="binding site" evidence="5">
    <location>
        <begin position="77"/>
        <end position="79"/>
    </location>
    <ligand>
        <name>substrate</name>
    </ligand>
</feature>
<keyword evidence="3 5" id="KW-0546">Nucleotide metabolism</keyword>
<dbReference type="Pfam" id="PF00692">
    <property type="entry name" value="dUTPase"/>
    <property type="match status" value="1"/>
</dbReference>
<gene>
    <name evidence="5 7" type="primary">dut</name>
    <name evidence="7" type="ORF">OLX77_01710</name>
</gene>
<dbReference type="SUPFAM" id="SSF51283">
    <property type="entry name" value="dUTPase-like"/>
    <property type="match status" value="1"/>
</dbReference>
<evidence type="ECO:0000259" key="6">
    <source>
        <dbReference type="Pfam" id="PF00692"/>
    </source>
</evidence>
<keyword evidence="2 5" id="KW-0378">Hydrolase</keyword>
<dbReference type="GO" id="GO:0000287">
    <property type="term" value="F:magnesium ion binding"/>
    <property type="evidence" value="ECO:0007669"/>
    <property type="project" value="UniProtKB-UniRule"/>
</dbReference>
<dbReference type="Proteomes" id="UP001154240">
    <property type="component" value="Unassembled WGS sequence"/>
</dbReference>
<comment type="pathway">
    <text evidence="5">Pyrimidine metabolism; dUMP biosynthesis; dUMP from dCTP (dUTP route): step 2/2.</text>
</comment>
<comment type="catalytic activity">
    <reaction evidence="4 5">
        <text>dUTP + H2O = dUMP + diphosphate + H(+)</text>
        <dbReference type="Rhea" id="RHEA:10248"/>
        <dbReference type="ChEBI" id="CHEBI:15377"/>
        <dbReference type="ChEBI" id="CHEBI:15378"/>
        <dbReference type="ChEBI" id="CHEBI:33019"/>
        <dbReference type="ChEBI" id="CHEBI:61555"/>
        <dbReference type="ChEBI" id="CHEBI:246422"/>
        <dbReference type="EC" id="3.6.1.23"/>
    </reaction>
</comment>
<dbReference type="GO" id="GO:0046081">
    <property type="term" value="P:dUTP catabolic process"/>
    <property type="evidence" value="ECO:0007669"/>
    <property type="project" value="InterPro"/>
</dbReference>
<comment type="function">
    <text evidence="5">This enzyme is involved in nucleotide metabolism: it produces dUMP, the immediate precursor of thymidine nucleotides and it decreases the intracellular concentration of dUTP so that uracil cannot be incorporated into DNA.</text>
</comment>
<keyword evidence="5" id="KW-0479">Metal-binding</keyword>
<feature type="binding site" evidence="5">
    <location>
        <position position="90"/>
    </location>
    <ligand>
        <name>substrate</name>
    </ligand>
</feature>
<dbReference type="InterPro" id="IPR008181">
    <property type="entry name" value="dUTPase"/>
</dbReference>
<evidence type="ECO:0000256" key="4">
    <source>
        <dbReference type="ARBA" id="ARBA00047686"/>
    </source>
</evidence>
<organism evidence="7 8">
    <name type="scientific">Thiovibrio frasassiensis</name>
    <dbReference type="NCBI Taxonomy" id="2984131"/>
    <lineage>
        <taxon>Bacteria</taxon>
        <taxon>Pseudomonadati</taxon>
        <taxon>Thermodesulfobacteriota</taxon>
        <taxon>Desulfobulbia</taxon>
        <taxon>Desulfobulbales</taxon>
        <taxon>Thiovibrionaceae</taxon>
        <taxon>Thiovibrio</taxon>
    </lineage>
</organism>
<dbReference type="InterPro" id="IPR029054">
    <property type="entry name" value="dUTPase-like"/>
</dbReference>
<reference evidence="7" key="1">
    <citation type="journal article" date="2022" name="bioRxiv">
        <title>Thiovibrio frasassiensisgen. nov., sp. nov., an autotrophic, elemental sulfur disproportionating bacterium isolated from sulfidic karst sediment, and proposal of Thiovibrionaceae fam. nov.</title>
        <authorList>
            <person name="Aronson H."/>
            <person name="Thomas C."/>
            <person name="Bhattacharyya M."/>
            <person name="Eckstein S."/>
            <person name="Jensen S."/>
            <person name="Barco R."/>
            <person name="Macalady J."/>
            <person name="Amend J."/>
        </authorList>
    </citation>
    <scope>NUCLEOTIDE SEQUENCE</scope>
    <source>
        <strain evidence="7">RS19-109</strain>
    </source>
</reference>
<evidence type="ECO:0000313" key="8">
    <source>
        <dbReference type="Proteomes" id="UP001154240"/>
    </source>
</evidence>
<evidence type="ECO:0000256" key="3">
    <source>
        <dbReference type="ARBA" id="ARBA00023080"/>
    </source>
</evidence>